<reference evidence="1 2" key="1">
    <citation type="submission" date="2017-12" db="EMBL/GenBank/DDBJ databases">
        <title>Comparative genomics of Botrytis spp.</title>
        <authorList>
            <person name="Valero-Jimenez C.A."/>
            <person name="Tapia P."/>
            <person name="Veloso J."/>
            <person name="Silva-Moreno E."/>
            <person name="Staats M."/>
            <person name="Valdes J.H."/>
            <person name="Van Kan J.A.L."/>
        </authorList>
    </citation>
    <scope>NUCLEOTIDE SEQUENCE [LARGE SCALE GENOMIC DNA]</scope>
    <source>
        <strain evidence="1 2">MUCL3349</strain>
    </source>
</reference>
<evidence type="ECO:0000313" key="1">
    <source>
        <dbReference type="EMBL" id="TGO83537.1"/>
    </source>
</evidence>
<comment type="caution">
    <text evidence="1">The sequence shown here is derived from an EMBL/GenBank/DDBJ whole genome shotgun (WGS) entry which is preliminary data.</text>
</comment>
<sequence>MTRSTSQLFQQVRIRPEAGSHQLVQECNSEETVHVQEQEKFEDSLLQRCPAYLWPGNSYQKACPRPILIEKKHQKQLEDLHEALTISITDIVERWWTDQDARFSDRMPLERKEENLLRWMEAQIMENKLPMYRECRGSWRPDFLVEDVLDNNGMAVENYRITEINARFSFNGFILTAIACEGLQDMGIGKNGLRCATDPTKILDGITSLFQTGVPLHLLKGKEAGMDINMLLHVVQQRFGFKPRIITPAQLRLFPLAHGSGYKLCCLVGKNEKSSPLAWRTDVGEVVEEIYQVGLELHQSELLLLEPEMLRQISLRCFNDFRSIFLTHDKRMLGILKQELTSLVSRCVITRTQAQILDQGIADTYLPGSKELERLFCLAQQFPALRNEFILKPIRSGKGAGIVFGDEFTAEDWISALQLQRSAQIISRVTCVVQRRITPRLYSLVLNSSGVRVQYPLIGTFFVVHGRLLGLGGWRSSPDKICAVSHGGAWVCSVISRNEM</sequence>
<dbReference type="EMBL" id="PQXO01000629">
    <property type="protein sequence ID" value="TGO83537.1"/>
    <property type="molecule type" value="Genomic_DNA"/>
</dbReference>
<protein>
    <submittedName>
        <fullName evidence="1">Uncharacterized protein</fullName>
    </submittedName>
</protein>
<organism evidence="1 2">
    <name type="scientific">Botrytis porri</name>
    <dbReference type="NCBI Taxonomy" id="87229"/>
    <lineage>
        <taxon>Eukaryota</taxon>
        <taxon>Fungi</taxon>
        <taxon>Dikarya</taxon>
        <taxon>Ascomycota</taxon>
        <taxon>Pezizomycotina</taxon>
        <taxon>Leotiomycetes</taxon>
        <taxon>Helotiales</taxon>
        <taxon>Sclerotiniaceae</taxon>
        <taxon>Botrytis</taxon>
    </lineage>
</organism>
<dbReference type="Proteomes" id="UP000297280">
    <property type="component" value="Unassembled WGS sequence"/>
</dbReference>
<keyword evidence="2" id="KW-1185">Reference proteome</keyword>
<accession>A0A4Z1KBR2</accession>
<proteinExistence type="predicted"/>
<dbReference type="AlphaFoldDB" id="A0A4Z1KBR2"/>
<dbReference type="SUPFAM" id="SSF56059">
    <property type="entry name" value="Glutathione synthetase ATP-binding domain-like"/>
    <property type="match status" value="1"/>
</dbReference>
<gene>
    <name evidence="1" type="ORF">BPOR_0630g00060</name>
</gene>
<name>A0A4Z1KBR2_9HELO</name>
<evidence type="ECO:0000313" key="2">
    <source>
        <dbReference type="Proteomes" id="UP000297280"/>
    </source>
</evidence>
<dbReference type="STRING" id="87229.A0A4Z1KBR2"/>